<dbReference type="EMBL" id="MU128913">
    <property type="protein sequence ID" value="KAF9520244.1"/>
    <property type="molecule type" value="Genomic_DNA"/>
</dbReference>
<proteinExistence type="predicted"/>
<feature type="compositionally biased region" description="Polar residues" evidence="1">
    <location>
        <begin position="63"/>
        <end position="73"/>
    </location>
</feature>
<keyword evidence="3" id="KW-1185">Reference proteome</keyword>
<feature type="region of interest" description="Disordered" evidence="1">
    <location>
        <begin position="1"/>
        <end position="24"/>
    </location>
</feature>
<accession>A0A9P6BA43</accession>
<dbReference type="Proteomes" id="UP000886523">
    <property type="component" value="Unassembled WGS sequence"/>
</dbReference>
<sequence>MYATTDEIQYHTPAAMGISPQCTKPHLQDEKEMCAATRNPIQEPVTAGQNKYHTPTEADSCAIDTTQHPSSVSPEPASEHQATPIPTSEEAMDSTTPARLIRTKDETAEQILPPPGYV</sequence>
<feature type="region of interest" description="Disordered" evidence="1">
    <location>
        <begin position="61"/>
        <end position="95"/>
    </location>
</feature>
<gene>
    <name evidence="2" type="ORF">BS47DRAFT_1357714</name>
</gene>
<organism evidence="2 3">
    <name type="scientific">Hydnum rufescens UP504</name>
    <dbReference type="NCBI Taxonomy" id="1448309"/>
    <lineage>
        <taxon>Eukaryota</taxon>
        <taxon>Fungi</taxon>
        <taxon>Dikarya</taxon>
        <taxon>Basidiomycota</taxon>
        <taxon>Agaricomycotina</taxon>
        <taxon>Agaricomycetes</taxon>
        <taxon>Cantharellales</taxon>
        <taxon>Hydnaceae</taxon>
        <taxon>Hydnum</taxon>
    </lineage>
</organism>
<evidence type="ECO:0000313" key="3">
    <source>
        <dbReference type="Proteomes" id="UP000886523"/>
    </source>
</evidence>
<name>A0A9P6BA43_9AGAM</name>
<dbReference type="AlphaFoldDB" id="A0A9P6BA43"/>
<reference evidence="2" key="1">
    <citation type="journal article" date="2020" name="Nat. Commun.">
        <title>Large-scale genome sequencing of mycorrhizal fungi provides insights into the early evolution of symbiotic traits.</title>
        <authorList>
            <person name="Miyauchi S."/>
            <person name="Kiss E."/>
            <person name="Kuo A."/>
            <person name="Drula E."/>
            <person name="Kohler A."/>
            <person name="Sanchez-Garcia M."/>
            <person name="Morin E."/>
            <person name="Andreopoulos B."/>
            <person name="Barry K.W."/>
            <person name="Bonito G."/>
            <person name="Buee M."/>
            <person name="Carver A."/>
            <person name="Chen C."/>
            <person name="Cichocki N."/>
            <person name="Clum A."/>
            <person name="Culley D."/>
            <person name="Crous P.W."/>
            <person name="Fauchery L."/>
            <person name="Girlanda M."/>
            <person name="Hayes R.D."/>
            <person name="Keri Z."/>
            <person name="LaButti K."/>
            <person name="Lipzen A."/>
            <person name="Lombard V."/>
            <person name="Magnuson J."/>
            <person name="Maillard F."/>
            <person name="Murat C."/>
            <person name="Nolan M."/>
            <person name="Ohm R.A."/>
            <person name="Pangilinan J."/>
            <person name="Pereira M.F."/>
            <person name="Perotto S."/>
            <person name="Peter M."/>
            <person name="Pfister S."/>
            <person name="Riley R."/>
            <person name="Sitrit Y."/>
            <person name="Stielow J.B."/>
            <person name="Szollosi G."/>
            <person name="Zifcakova L."/>
            <person name="Stursova M."/>
            <person name="Spatafora J.W."/>
            <person name="Tedersoo L."/>
            <person name="Vaario L.M."/>
            <person name="Yamada A."/>
            <person name="Yan M."/>
            <person name="Wang P."/>
            <person name="Xu J."/>
            <person name="Bruns T."/>
            <person name="Baldrian P."/>
            <person name="Vilgalys R."/>
            <person name="Dunand C."/>
            <person name="Henrissat B."/>
            <person name="Grigoriev I.V."/>
            <person name="Hibbett D."/>
            <person name="Nagy L.G."/>
            <person name="Martin F.M."/>
        </authorList>
    </citation>
    <scope>NUCLEOTIDE SEQUENCE</scope>
    <source>
        <strain evidence="2">UP504</strain>
    </source>
</reference>
<evidence type="ECO:0000313" key="2">
    <source>
        <dbReference type="EMBL" id="KAF9520244.1"/>
    </source>
</evidence>
<evidence type="ECO:0000256" key="1">
    <source>
        <dbReference type="SAM" id="MobiDB-lite"/>
    </source>
</evidence>
<comment type="caution">
    <text evidence="2">The sequence shown here is derived from an EMBL/GenBank/DDBJ whole genome shotgun (WGS) entry which is preliminary data.</text>
</comment>
<protein>
    <submittedName>
        <fullName evidence="2">Uncharacterized protein</fullName>
    </submittedName>
</protein>